<evidence type="ECO:0000313" key="2">
    <source>
        <dbReference type="EMBL" id="RRK33744.1"/>
    </source>
</evidence>
<organism evidence="2 3">
    <name type="scientific">Schaedlerella arabinosiphila</name>
    <dbReference type="NCBI Taxonomy" id="2044587"/>
    <lineage>
        <taxon>Bacteria</taxon>
        <taxon>Bacillati</taxon>
        <taxon>Bacillota</taxon>
        <taxon>Clostridia</taxon>
        <taxon>Lachnospirales</taxon>
        <taxon>Lachnospiraceae</taxon>
        <taxon>Schaedlerella</taxon>
    </lineage>
</organism>
<gene>
    <name evidence="2" type="ORF">EBB54_22060</name>
</gene>
<protein>
    <recommendedName>
        <fullName evidence="1">CoA-binding domain-containing protein</fullName>
    </recommendedName>
</protein>
<sequence length="717" mass="84259">MSNTFELERTRFARNFANYKDKKIVLYGIGRRTATLTEQTMGFHFVGLMDRDQANIGKKMYGLPIFSLKEAEENADMIIINAPVTYWNVIYGRIKNSKIPVFFTNGKRAEIKNDIYDKNNPYWDKSLENFEETLFKYDVITFDMFDTLIVRKVLRPEDVFEIIREKIDEQNIQFPYDYVAVRNQALNNMEDLCYSFDELYWKIQEITGISDEAIVRIKEIELNVEKSLIAPRKVVIDICNKMIKSGKDIYVISDMYFPAYILHKFLFQAGLVIDVKKIIVSSEKGCSKRQGRIWKYFSENILCGRNAIHVGDDIEGDIRMPARFGINTYYIMSVTQMLCNSSIKELYNMVTNIKESLLVGAVVSQLFHNPFALCASRGKVRFFSEQMWGYCIWGPVIFSFVQWLAEQSKIYKISRFVFFARDGYLIQKDYDYYCTLLKNNLPKSDYLYVSRRIAYIAAITDEKSFKEWLEFPYIGKFGDFMESRFSVAISPDNEFFDFQIQMPNDKNKILMWLQPYKENIKDEIAKEREDYIRYLRGKQLEDSFAIVDIGYNGNTQRKLGNILKKTIIGFYFYNDLSAENECNKQNKLIPCFQSSTDLMAEKSFLFKYPLLLESMFTAPYGVIVKVDKCGHKVCSKKEKNQEYFTQRLFINEGIQKFIKDIMNLFNKCGIKNSLGEELFVDYMFGVIFGNSALISEIEDYFYWDDIIVQKRENKIFS</sequence>
<dbReference type="NCBIfam" id="TIGR01549">
    <property type="entry name" value="HAD-SF-IA-v1"/>
    <property type="match status" value="1"/>
</dbReference>
<dbReference type="EMBL" id="RHJS01000002">
    <property type="protein sequence ID" value="RRK33744.1"/>
    <property type="molecule type" value="Genomic_DNA"/>
</dbReference>
<evidence type="ECO:0000259" key="1">
    <source>
        <dbReference type="Pfam" id="PF02629"/>
    </source>
</evidence>
<evidence type="ECO:0000313" key="3">
    <source>
        <dbReference type="Proteomes" id="UP000274920"/>
    </source>
</evidence>
<reference evidence="2" key="1">
    <citation type="submission" date="2018-10" db="EMBL/GenBank/DDBJ databases">
        <title>Schaedlerella arabinophila gen. nov. sp. nov., isolated from the mouse intestinal tract and comparative analysis with the genome of the closely related altered Schaedler flora strain ASF502.</title>
        <authorList>
            <person name="Miyake S."/>
            <person name="Soh M."/>
            <person name="Seedorf H."/>
        </authorList>
    </citation>
    <scope>NUCLEOTIDE SEQUENCE [LARGE SCALE GENOMIC DNA]</scope>
    <source>
        <strain evidence="2">DSM 106076</strain>
    </source>
</reference>
<dbReference type="Gene3D" id="3.40.50.1000">
    <property type="entry name" value="HAD superfamily/HAD-like"/>
    <property type="match status" value="1"/>
</dbReference>
<proteinExistence type="predicted"/>
<dbReference type="Proteomes" id="UP000274920">
    <property type="component" value="Unassembled WGS sequence"/>
</dbReference>
<dbReference type="InterPro" id="IPR006439">
    <property type="entry name" value="HAD-SF_hydro_IA"/>
</dbReference>
<dbReference type="InterPro" id="IPR023214">
    <property type="entry name" value="HAD_sf"/>
</dbReference>
<dbReference type="InterPro" id="IPR003781">
    <property type="entry name" value="CoA-bd"/>
</dbReference>
<comment type="caution">
    <text evidence="2">The sequence shown here is derived from an EMBL/GenBank/DDBJ whole genome shotgun (WGS) entry which is preliminary data.</text>
</comment>
<accession>A0A3R8L0G3</accession>
<keyword evidence="3" id="KW-1185">Reference proteome</keyword>
<dbReference type="Gene3D" id="1.10.150.400">
    <property type="match status" value="1"/>
</dbReference>
<dbReference type="RefSeq" id="WP_125128958.1">
    <property type="nucleotide sequence ID" value="NZ_RHJS01000002.1"/>
</dbReference>
<dbReference type="Pfam" id="PF02629">
    <property type="entry name" value="CoA_binding"/>
    <property type="match status" value="1"/>
</dbReference>
<name>A0A3R8L0G3_9FIRM</name>
<dbReference type="SUPFAM" id="SSF56784">
    <property type="entry name" value="HAD-like"/>
    <property type="match status" value="1"/>
</dbReference>
<feature type="domain" description="CoA-binding" evidence="1">
    <location>
        <begin position="20"/>
        <end position="83"/>
    </location>
</feature>
<dbReference type="InterPro" id="IPR036412">
    <property type="entry name" value="HAD-like_sf"/>
</dbReference>
<dbReference type="AlphaFoldDB" id="A0A3R8L0G3"/>